<evidence type="ECO:0000259" key="2">
    <source>
        <dbReference type="PROSITE" id="PS50026"/>
    </source>
</evidence>
<feature type="domain" description="EGF-like" evidence="2">
    <location>
        <begin position="1416"/>
        <end position="1451"/>
    </location>
</feature>
<dbReference type="Proteomes" id="UP000663879">
    <property type="component" value="Unassembled WGS sequence"/>
</dbReference>
<proteinExistence type="predicted"/>
<feature type="disulfide bond" evidence="1">
    <location>
        <begin position="1441"/>
        <end position="1450"/>
    </location>
</feature>
<keyword evidence="5" id="KW-1185">Reference proteome</keyword>
<feature type="domain" description="EGF-like" evidence="2">
    <location>
        <begin position="1453"/>
        <end position="1491"/>
    </location>
</feature>
<accession>A0A813M8H4</accession>
<dbReference type="Gene3D" id="2.10.25.10">
    <property type="entry name" value="Laminin"/>
    <property type="match status" value="1"/>
</dbReference>
<feature type="disulfide bond" evidence="1">
    <location>
        <begin position="1481"/>
        <end position="1490"/>
    </location>
</feature>
<dbReference type="Gene3D" id="3.40.50.10140">
    <property type="entry name" value="Toll/interleukin-1 receptor homology (TIR) domain"/>
    <property type="match status" value="1"/>
</dbReference>
<sequence>MKILELTFLYLIQIKLLYSQSESNFLLSCQEAFDLKSTCQIEVYNSSEFLQIELKIEDSLVDSNFLLYKSLKSLNYAGLLANIENFNESLVDSSFVNSTSTFLLTNLEFKFDTYVSGIVCFGIKPGKISIEIVSFNFCAYNKPCAKYFEENQFFSPTQLTIVYSIDINISIGYNYVKLYLLRHVKKGYMVLITQISGAVAVDKTGSDTFISDFILTKETTYQVTKLNYGFNSAFLIQMNVTDSYSIDIYRGKVYFFYPGIVNVEIIGNDTLMNKQELFINDNKSLEINCEKANFPIELSVKCAILAYTMRSFNFTLSFGDSIQAINITSSIQNYFGTNVLPYSSSHPISIFTETNEFLIINSEVKFTSILTGFEIYASRKGLIDLLIIKFPVCGSTEESCWVYFSKNSTLPSFETVKSWRISLNSGYNLINLENSLLVNKGMVLYLKQKMTGEIQTEITDSFLFSDFKVYDLAKTKLALISYDEPRRFLINCLIDKKLFLYKKMISQSFLEPKNLIGTVSFSNNNYSVSKEISLNPNKNIELVVFNSGNTLDREIFFKIIAISEQKNERVYLSDGQFKHKIFSTNFNSDPIFQLENKNFGSYKTFYGPEIIENNRTDLQNISLSGLYILSNTEFKIDGDLIGFTIYGSQAGEVELLILSFDACLGKNLCLTFLKQTRFVETYSIVERIVLLIMEGINKYYIPSIKMQKGFIVAFNSTVLGGNIFASSCDQCSFSDYILARNNSLLDVPNLNKQTILVNCLIKDGYYETIITDSFKFPSKGDFKLKVGFENSSMFEEENITISNNLFIDFTCVNKMDYVLDCFINCVSQVNETELFTYYNNDYAIEYSSIQKINYFGTPIYDLSNTSYDPIFSTYLLINSEFLFDSIMTGIATKALNEGKIEIYLMEFGDMCYDRNSSCGSVISSDLKRPSNYTLKFISVIFLRKNIQVYDLPTTFVRKGSMIVLNFTNNLISLDTNENILYSDLYFSEKNLYFIGSKKTRFIFQVLINSNYYLTLVKFTTKFENETLESLNLVARINQDQKIYKSIKIKDYGQSLDMRCSSYDLSVNCFIFAFSYTLDGMIELRYSNKTLSVFSIDGLINSFYGKSFQEMKLVKLQNLNNSYYILPSTEFKLDSNLIGFEIFALNNGTLNIDIITVCHPNISDTCTYNLMNRVNKQIEFEITYSFELNITEGYNKIFLNSTFLVSKFSMVGFQYSMSSNITGVDYVQRFIYDYYLDKSKLLIPLYNSRFMINCFVNKNFYFKEILFVQTFGNYTTYDLTARFIFLSGVTTNVTRSVKLTKPGVPNEILRTTTKTTLKQSLSSKITTLSEKNTNGINESEKYYHTDYNDKANEKERTTIYTNESENYKNFYTNFFTTRVNVIETMFDLTEIDNFTFFSSLNQLPIGIVLKYLKSELDLYNCLLNCSNRGKCKISNGKAYCLCKSYYIGDKCDIDRRKCSSNPCINNGTCEEFFEPSRYECKCNQFYFGDKCQFKIDVCQNETCSKNGYCREFSNKPKCISMTEHDIFLSYQWDIQEKVKELHNKLSSLGLNVWMDIHKMAGGNLFSEIVNGIQNSRVFVCCITKKYSESKNCENELCFAYDTNKKIIVIMFERVTLSDLKGVGLILARLLRINAYDDINFPSNTESEKFNELLTALKPELPDKIKITKAESILNSKSLENTWSSSSIPKEIRKEEKLSRSIESFRKKGDSHSDSNLSIQQVTSQILTPNYYQPVYQHPNPSVYPSMYQVPNVYPNQSFHNQYQIDQQPEGLWGSIRDKFKSLAGKNQENYHNQTSNPYFTYNPYQYQNRKF</sequence>
<gene>
    <name evidence="4" type="ORF">OXX778_LOCUS931</name>
</gene>
<feature type="disulfide bond" evidence="1">
    <location>
        <begin position="1462"/>
        <end position="1479"/>
    </location>
</feature>
<dbReference type="CDD" id="cd00054">
    <property type="entry name" value="EGF_CA"/>
    <property type="match status" value="1"/>
</dbReference>
<comment type="caution">
    <text evidence="4">The sequence shown here is derived from an EMBL/GenBank/DDBJ whole genome shotgun (WGS) entry which is preliminary data.</text>
</comment>
<evidence type="ECO:0000259" key="3">
    <source>
        <dbReference type="PROSITE" id="PS50104"/>
    </source>
</evidence>
<dbReference type="SUPFAM" id="SSF57196">
    <property type="entry name" value="EGF/Laminin"/>
    <property type="match status" value="1"/>
</dbReference>
<organism evidence="4 5">
    <name type="scientific">Brachionus calyciflorus</name>
    <dbReference type="NCBI Taxonomy" id="104777"/>
    <lineage>
        <taxon>Eukaryota</taxon>
        <taxon>Metazoa</taxon>
        <taxon>Spiralia</taxon>
        <taxon>Gnathifera</taxon>
        <taxon>Rotifera</taxon>
        <taxon>Eurotatoria</taxon>
        <taxon>Monogononta</taxon>
        <taxon>Pseudotrocha</taxon>
        <taxon>Ploima</taxon>
        <taxon>Brachionidae</taxon>
        <taxon>Brachionus</taxon>
    </lineage>
</organism>
<dbReference type="SUPFAM" id="SSF52200">
    <property type="entry name" value="Toll/Interleukin receptor TIR domain"/>
    <property type="match status" value="1"/>
</dbReference>
<dbReference type="PANTHER" id="PTHR47508:SF1">
    <property type="entry name" value="NON-SPECIFIC SERINE_THREONINE PROTEIN KINASE"/>
    <property type="match status" value="1"/>
</dbReference>
<dbReference type="PROSITE" id="PS50104">
    <property type="entry name" value="TIR"/>
    <property type="match status" value="1"/>
</dbReference>
<dbReference type="InterPro" id="IPR000157">
    <property type="entry name" value="TIR_dom"/>
</dbReference>
<dbReference type="OrthoDB" id="430340at2759"/>
<reference evidence="4" key="1">
    <citation type="submission" date="2021-02" db="EMBL/GenBank/DDBJ databases">
        <authorList>
            <person name="Nowell W R."/>
        </authorList>
    </citation>
    <scope>NUCLEOTIDE SEQUENCE</scope>
    <source>
        <strain evidence="4">Ploen Becks lab</strain>
    </source>
</reference>
<evidence type="ECO:0000313" key="5">
    <source>
        <dbReference type="Proteomes" id="UP000663879"/>
    </source>
</evidence>
<evidence type="ECO:0000256" key="1">
    <source>
        <dbReference type="PROSITE-ProRule" id="PRU00076"/>
    </source>
</evidence>
<dbReference type="PROSITE" id="PS00022">
    <property type="entry name" value="EGF_1"/>
    <property type="match status" value="2"/>
</dbReference>
<evidence type="ECO:0000313" key="4">
    <source>
        <dbReference type="EMBL" id="CAF0710218.1"/>
    </source>
</evidence>
<keyword evidence="1" id="KW-1015">Disulfide bond</keyword>
<dbReference type="SMART" id="SM00255">
    <property type="entry name" value="TIR"/>
    <property type="match status" value="1"/>
</dbReference>
<dbReference type="InterPro" id="IPR000742">
    <property type="entry name" value="EGF"/>
</dbReference>
<dbReference type="PANTHER" id="PTHR47508">
    <property type="entry name" value="SAM DOMAIN-CONTAINING PROTEIN-RELATED"/>
    <property type="match status" value="1"/>
</dbReference>
<dbReference type="EMBL" id="CAJNOC010000053">
    <property type="protein sequence ID" value="CAF0710218.1"/>
    <property type="molecule type" value="Genomic_DNA"/>
</dbReference>
<dbReference type="InterPro" id="IPR035897">
    <property type="entry name" value="Toll_tir_struct_dom_sf"/>
</dbReference>
<dbReference type="PROSITE" id="PS50026">
    <property type="entry name" value="EGF_3"/>
    <property type="match status" value="2"/>
</dbReference>
<dbReference type="Pfam" id="PF13676">
    <property type="entry name" value="TIR_2"/>
    <property type="match status" value="1"/>
</dbReference>
<keyword evidence="1" id="KW-0245">EGF-like domain</keyword>
<dbReference type="GO" id="GO:0007165">
    <property type="term" value="P:signal transduction"/>
    <property type="evidence" value="ECO:0007669"/>
    <property type="project" value="InterPro"/>
</dbReference>
<protein>
    <submittedName>
        <fullName evidence="4">Uncharacterized protein</fullName>
    </submittedName>
</protein>
<name>A0A813M8H4_9BILA</name>
<feature type="disulfide bond" evidence="1">
    <location>
        <begin position="1420"/>
        <end position="1430"/>
    </location>
</feature>
<dbReference type="SMART" id="SM00181">
    <property type="entry name" value="EGF"/>
    <property type="match status" value="2"/>
</dbReference>
<comment type="caution">
    <text evidence="1">Lacks conserved residue(s) required for the propagation of feature annotation.</text>
</comment>
<feature type="domain" description="TIR" evidence="3">
    <location>
        <begin position="1521"/>
        <end position="1659"/>
    </location>
</feature>